<name>A0AAD4IH02_9PLEO</name>
<feature type="transmembrane region" description="Helical" evidence="1">
    <location>
        <begin position="6"/>
        <end position="28"/>
    </location>
</feature>
<evidence type="ECO:0000313" key="2">
    <source>
        <dbReference type="EMBL" id="KAG9194278.1"/>
    </source>
</evidence>
<organism evidence="2 3">
    <name type="scientific">Alternaria panax</name>
    <dbReference type="NCBI Taxonomy" id="48097"/>
    <lineage>
        <taxon>Eukaryota</taxon>
        <taxon>Fungi</taxon>
        <taxon>Dikarya</taxon>
        <taxon>Ascomycota</taxon>
        <taxon>Pezizomycotina</taxon>
        <taxon>Dothideomycetes</taxon>
        <taxon>Pleosporomycetidae</taxon>
        <taxon>Pleosporales</taxon>
        <taxon>Pleosporineae</taxon>
        <taxon>Pleosporaceae</taxon>
        <taxon>Alternaria</taxon>
        <taxon>Alternaria sect. Panax</taxon>
    </lineage>
</organism>
<keyword evidence="3" id="KW-1185">Reference proteome</keyword>
<proteinExistence type="predicted"/>
<feature type="transmembrane region" description="Helical" evidence="1">
    <location>
        <begin position="133"/>
        <end position="153"/>
    </location>
</feature>
<sequence length="281" mass="31410">MTGAKLPGGAIGFGVDAIFFPLAILGLLRLCAATWLTEDFVYQRDSLRNILTTETATQVTTDDNDIELDCPSKALDPLITTTFKTAGFRDPAHSWRSRFFRCFFLSLLGGVWTLDLLITVPIFGNLYFTTTTFLLDLFYFLFTTVSLILYTFYFFRGQTTTTILPCISSTWYRLYTLLLMSLMIALVVIASIETNKGPTGIYTSVSLETNLACANFDSEWWQLPPAASRWIGFATDEKLGEGWLTKNQAGLPVTGVKENGSSAEFWLYNFTGYCVGVINDM</sequence>
<evidence type="ECO:0000256" key="1">
    <source>
        <dbReference type="SAM" id="Phobius"/>
    </source>
</evidence>
<keyword evidence="1" id="KW-0812">Transmembrane</keyword>
<feature type="transmembrane region" description="Helical" evidence="1">
    <location>
        <begin position="103"/>
        <end position="127"/>
    </location>
</feature>
<keyword evidence="1" id="KW-0472">Membrane</keyword>
<comment type="caution">
    <text evidence="2">The sequence shown here is derived from an EMBL/GenBank/DDBJ whole genome shotgun (WGS) entry which is preliminary data.</text>
</comment>
<dbReference type="AlphaFoldDB" id="A0AAD4IH02"/>
<gene>
    <name evidence="2" type="ORF">G6011_04313</name>
</gene>
<accession>A0AAD4IH02</accession>
<keyword evidence="1" id="KW-1133">Transmembrane helix</keyword>
<dbReference type="EMBL" id="JAANER010000002">
    <property type="protein sequence ID" value="KAG9194278.1"/>
    <property type="molecule type" value="Genomic_DNA"/>
</dbReference>
<reference evidence="2" key="1">
    <citation type="submission" date="2021-07" db="EMBL/GenBank/DDBJ databases">
        <title>Genome Resource of American Ginseng Black Spot Pathogen Alternaria panax.</title>
        <authorList>
            <person name="Qiu C."/>
            <person name="Wang W."/>
            <person name="Liu Z."/>
        </authorList>
    </citation>
    <scope>NUCLEOTIDE SEQUENCE</scope>
    <source>
        <strain evidence="2">BNCC115425</strain>
    </source>
</reference>
<evidence type="ECO:0000313" key="3">
    <source>
        <dbReference type="Proteomes" id="UP001199106"/>
    </source>
</evidence>
<dbReference type="Proteomes" id="UP001199106">
    <property type="component" value="Unassembled WGS sequence"/>
</dbReference>
<feature type="transmembrane region" description="Helical" evidence="1">
    <location>
        <begin position="174"/>
        <end position="192"/>
    </location>
</feature>
<protein>
    <submittedName>
        <fullName evidence="2">Uncharacterized protein</fullName>
    </submittedName>
</protein>